<feature type="transmembrane region" description="Helical" evidence="1">
    <location>
        <begin position="261"/>
        <end position="282"/>
    </location>
</feature>
<dbReference type="PANTHER" id="PTHR38457:SF1">
    <property type="entry name" value="REGULATOR ABRB-RELATED"/>
    <property type="match status" value="1"/>
</dbReference>
<evidence type="ECO:0000313" key="3">
    <source>
        <dbReference type="Proteomes" id="UP000181936"/>
    </source>
</evidence>
<dbReference type="AlphaFoldDB" id="A0A1L3MSW3"/>
<accession>A0A1L3MSW3</accession>
<feature type="transmembrane region" description="Helical" evidence="1">
    <location>
        <begin position="324"/>
        <end position="346"/>
    </location>
</feature>
<dbReference type="InterPro" id="IPR017516">
    <property type="entry name" value="AbrB_dup"/>
</dbReference>
<feature type="transmembrane region" description="Helical" evidence="1">
    <location>
        <begin position="232"/>
        <end position="249"/>
    </location>
</feature>
<dbReference type="Pfam" id="PF05145">
    <property type="entry name" value="AbrB"/>
    <property type="match status" value="1"/>
</dbReference>
<gene>
    <name evidence="2" type="ORF">A9C19_12050</name>
</gene>
<feature type="transmembrane region" description="Helical" evidence="1">
    <location>
        <begin position="84"/>
        <end position="105"/>
    </location>
</feature>
<dbReference type="NCBIfam" id="TIGR03082">
    <property type="entry name" value="Gneg_AbrB_dup"/>
    <property type="match status" value="2"/>
</dbReference>
<dbReference type="GO" id="GO:0016020">
    <property type="term" value="C:membrane"/>
    <property type="evidence" value="ECO:0007669"/>
    <property type="project" value="InterPro"/>
</dbReference>
<proteinExistence type="predicted"/>
<sequence>MRKFQQVFIPYIVGLLGGYIFYLFHFPIPWILGPMFLLIMWKNFAPLHGTYNQPTYLKNVSFIILGITFGLSFTADTFRLIGPYAIPFLFFTILLICLSIINGLFISKFVNIDKATSIFASVPGGLTEMVIASESVQANTSLVTIFQTVRLLTVVFLVPFSVLHLLDGHETPSLMLETSFNAPFLSYAWFILAGFVGYIVRAKLPAAYVIGPLLTIALLNILGVPLPQFHPGFIIFAQLSIGVSFGLMISIRDLITGGKYCLLYFLTTMILIISSFGVGYLFSVFTDINLATAILSFAPGGLVEMVLTATSVGADPSVVSALQFIRLLFIITIVPSVLTFLLKPAIDQKLNTS</sequence>
<dbReference type="GO" id="GO:0010468">
    <property type="term" value="P:regulation of gene expression"/>
    <property type="evidence" value="ECO:0007669"/>
    <property type="project" value="InterPro"/>
</dbReference>
<dbReference type="PIRSF" id="PIRSF038991">
    <property type="entry name" value="Protein_AbrB"/>
    <property type="match status" value="1"/>
</dbReference>
<feature type="transmembrane region" description="Helical" evidence="1">
    <location>
        <begin position="30"/>
        <end position="47"/>
    </location>
</feature>
<keyword evidence="1" id="KW-1133">Transmembrane helix</keyword>
<dbReference type="PANTHER" id="PTHR38457">
    <property type="entry name" value="REGULATOR ABRB-RELATED"/>
    <property type="match status" value="1"/>
</dbReference>
<dbReference type="RefSeq" id="WP_072580214.1">
    <property type="nucleotide sequence ID" value="NZ_CP016020.1"/>
</dbReference>
<keyword evidence="1" id="KW-0472">Membrane</keyword>
<evidence type="ECO:0000256" key="1">
    <source>
        <dbReference type="SAM" id="Phobius"/>
    </source>
</evidence>
<feature type="transmembrane region" description="Helical" evidence="1">
    <location>
        <begin position="7"/>
        <end position="24"/>
    </location>
</feature>
<evidence type="ECO:0000313" key="2">
    <source>
        <dbReference type="EMBL" id="APH05423.1"/>
    </source>
</evidence>
<dbReference type="InterPro" id="IPR007820">
    <property type="entry name" value="AbrB_fam"/>
</dbReference>
<keyword evidence="3" id="KW-1185">Reference proteome</keyword>
<feature type="transmembrane region" description="Helical" evidence="1">
    <location>
        <begin position="182"/>
        <end position="200"/>
    </location>
</feature>
<feature type="transmembrane region" description="Helical" evidence="1">
    <location>
        <begin position="142"/>
        <end position="162"/>
    </location>
</feature>
<organism evidence="2 3">
    <name type="scientific">Bacillus weihaiensis</name>
    <dbReference type="NCBI Taxonomy" id="1547283"/>
    <lineage>
        <taxon>Bacteria</taxon>
        <taxon>Bacillati</taxon>
        <taxon>Bacillota</taxon>
        <taxon>Bacilli</taxon>
        <taxon>Bacillales</taxon>
        <taxon>Bacillaceae</taxon>
        <taxon>Bacillus</taxon>
    </lineage>
</organism>
<reference evidence="2 3" key="1">
    <citation type="journal article" date="2016" name="Sci. Rep.">
        <title>Complete genome sequence and transcriptomic analysis of a novel marine strain Bacillus weihaiensis reveals the mechanism of brown algae degradation.</title>
        <authorList>
            <person name="Zhu Y."/>
            <person name="Chen P."/>
            <person name="Bao Y."/>
            <person name="Men Y."/>
            <person name="Zeng Y."/>
            <person name="Yang J."/>
            <person name="Sun J."/>
            <person name="Sun Y."/>
        </authorList>
    </citation>
    <scope>NUCLEOTIDE SEQUENCE [LARGE SCALE GENOMIC DNA]</scope>
    <source>
        <strain evidence="2 3">Alg07</strain>
    </source>
</reference>
<name>A0A1L3MSW3_9BACI</name>
<dbReference type="Proteomes" id="UP000181936">
    <property type="component" value="Chromosome"/>
</dbReference>
<dbReference type="EMBL" id="CP016020">
    <property type="protein sequence ID" value="APH05423.1"/>
    <property type="molecule type" value="Genomic_DNA"/>
</dbReference>
<evidence type="ECO:0008006" key="4">
    <source>
        <dbReference type="Google" id="ProtNLM"/>
    </source>
</evidence>
<feature type="transmembrane region" description="Helical" evidence="1">
    <location>
        <begin position="59"/>
        <end position="78"/>
    </location>
</feature>
<protein>
    <recommendedName>
        <fullName evidence="4">AbrB family transcriptional regulator</fullName>
    </recommendedName>
</protein>
<keyword evidence="1" id="KW-0812">Transmembrane</keyword>
<feature type="transmembrane region" description="Helical" evidence="1">
    <location>
        <begin position="207"/>
        <end position="226"/>
    </location>
</feature>
<dbReference type="KEGG" id="bwh:A9C19_12050"/>